<evidence type="ECO:0000256" key="2">
    <source>
        <dbReference type="ARBA" id="ARBA00023125"/>
    </source>
</evidence>
<dbReference type="InterPro" id="IPR020449">
    <property type="entry name" value="Tscrpt_reg_AraC-type_HTH"/>
</dbReference>
<dbReference type="EMBL" id="CP094529">
    <property type="protein sequence ID" value="UOE37205.1"/>
    <property type="molecule type" value="Genomic_DNA"/>
</dbReference>
<dbReference type="Proteomes" id="UP000831068">
    <property type="component" value="Chromosome"/>
</dbReference>
<sequence length="307" mass="35470">MNQNRFQLIKPNLTQESKLNTLVENQTKFSLNNCEFSIYETHRSAYNVKLHFEDLAFTGMLRGKKWMKLENKTNYFEYLPGESVLVAPGETMVIDFPEADDDASQCISLTLNPEFVQQALDHLNFNAAKVDDSSQWNISLNEFYLLNNKSLASATNNIMRIAMDDNSYKDVIADFALKELLIRLMQTQARNLVEKNTLKNKSRIGFVADYIKKNLHLKLSVDSIAKMAYVSKSNFFKMFKEELGISPNEFIVQERIKRAKELLKQNHSVGEVAYSTGFSDMNYFIRVFRQMEGITPKIFQSKKISKD</sequence>
<dbReference type="PANTHER" id="PTHR43280">
    <property type="entry name" value="ARAC-FAMILY TRANSCRIPTIONAL REGULATOR"/>
    <property type="match status" value="1"/>
</dbReference>
<dbReference type="PROSITE" id="PS00041">
    <property type="entry name" value="HTH_ARAC_FAMILY_1"/>
    <property type="match status" value="1"/>
</dbReference>
<dbReference type="SUPFAM" id="SSF46689">
    <property type="entry name" value="Homeodomain-like"/>
    <property type="match status" value="2"/>
</dbReference>
<reference evidence="5 6" key="1">
    <citation type="submission" date="2022-03" db="EMBL/GenBank/DDBJ databases">
        <title>Chryseobacterium sp. isolated from the Andong Sikhe.</title>
        <authorList>
            <person name="Won M."/>
            <person name="Kim S.-J."/>
            <person name="Kwon S.-W."/>
        </authorList>
    </citation>
    <scope>NUCLEOTIDE SEQUENCE [LARGE SCALE GENOMIC DNA]</scope>
    <source>
        <strain evidence="5 6">ADR-1</strain>
    </source>
</reference>
<dbReference type="PROSITE" id="PS01124">
    <property type="entry name" value="HTH_ARAC_FAMILY_2"/>
    <property type="match status" value="1"/>
</dbReference>
<dbReference type="SMART" id="SM00342">
    <property type="entry name" value="HTH_ARAC"/>
    <property type="match status" value="1"/>
</dbReference>
<dbReference type="InterPro" id="IPR009057">
    <property type="entry name" value="Homeodomain-like_sf"/>
</dbReference>
<dbReference type="PRINTS" id="PR00032">
    <property type="entry name" value="HTHARAC"/>
</dbReference>
<keyword evidence="6" id="KW-1185">Reference proteome</keyword>
<keyword evidence="3" id="KW-0804">Transcription</keyword>
<evidence type="ECO:0000256" key="1">
    <source>
        <dbReference type="ARBA" id="ARBA00023015"/>
    </source>
</evidence>
<dbReference type="InterPro" id="IPR009594">
    <property type="entry name" value="Tscrpt_reg_HTH_AraC_N"/>
</dbReference>
<dbReference type="InterPro" id="IPR018060">
    <property type="entry name" value="HTH_AraC"/>
</dbReference>
<evidence type="ECO:0000259" key="4">
    <source>
        <dbReference type="PROSITE" id="PS01124"/>
    </source>
</evidence>
<dbReference type="Pfam" id="PF12833">
    <property type="entry name" value="HTH_18"/>
    <property type="match status" value="1"/>
</dbReference>
<dbReference type="PANTHER" id="PTHR43280:SF2">
    <property type="entry name" value="HTH-TYPE TRANSCRIPTIONAL REGULATOR EXSA"/>
    <property type="match status" value="1"/>
</dbReference>
<feature type="domain" description="HTH araC/xylS-type" evidence="4">
    <location>
        <begin position="205"/>
        <end position="302"/>
    </location>
</feature>
<evidence type="ECO:0000256" key="3">
    <source>
        <dbReference type="ARBA" id="ARBA00023163"/>
    </source>
</evidence>
<accession>A0ABY4BDG8</accession>
<dbReference type="RefSeq" id="WP_243575709.1">
    <property type="nucleotide sequence ID" value="NZ_CP094529.1"/>
</dbReference>
<organism evidence="5 6">
    <name type="scientific">Chryseobacterium oryzae</name>
    <dbReference type="NCBI Taxonomy" id="2929799"/>
    <lineage>
        <taxon>Bacteria</taxon>
        <taxon>Pseudomonadati</taxon>
        <taxon>Bacteroidota</taxon>
        <taxon>Flavobacteriia</taxon>
        <taxon>Flavobacteriales</taxon>
        <taxon>Weeksellaceae</taxon>
        <taxon>Chryseobacterium group</taxon>
        <taxon>Chryseobacterium</taxon>
    </lineage>
</organism>
<dbReference type="Pfam" id="PF06719">
    <property type="entry name" value="AraC_N"/>
    <property type="match status" value="1"/>
</dbReference>
<proteinExistence type="predicted"/>
<evidence type="ECO:0000313" key="5">
    <source>
        <dbReference type="EMBL" id="UOE37205.1"/>
    </source>
</evidence>
<dbReference type="InterPro" id="IPR018062">
    <property type="entry name" value="HTH_AraC-typ_CS"/>
</dbReference>
<gene>
    <name evidence="5" type="ORF">MTP08_08995</name>
</gene>
<evidence type="ECO:0000313" key="6">
    <source>
        <dbReference type="Proteomes" id="UP000831068"/>
    </source>
</evidence>
<keyword evidence="1" id="KW-0805">Transcription regulation</keyword>
<protein>
    <submittedName>
        <fullName evidence="5">AraC family transcriptional regulator</fullName>
    </submittedName>
</protein>
<keyword evidence="2" id="KW-0238">DNA-binding</keyword>
<name>A0ABY4BDG8_9FLAO</name>
<dbReference type="Gene3D" id="1.10.10.60">
    <property type="entry name" value="Homeodomain-like"/>
    <property type="match status" value="2"/>
</dbReference>